<proteinExistence type="predicted"/>
<protein>
    <submittedName>
        <fullName evidence="2">Uncharacterized protein</fullName>
    </submittedName>
</protein>
<dbReference type="EMBL" id="JARQZJ010000004">
    <property type="protein sequence ID" value="KAK9871046.1"/>
    <property type="molecule type" value="Genomic_DNA"/>
</dbReference>
<dbReference type="AlphaFoldDB" id="A0AAW1TJE1"/>
<evidence type="ECO:0000313" key="3">
    <source>
        <dbReference type="Proteomes" id="UP001431783"/>
    </source>
</evidence>
<sequence>MFKAIITSPYTLHSTQAKALLLYTTRLHSIISHQQMIPFYVRKYCNTDSHSTTKMECIKEKPRKKDRSRARKTMLLNSV</sequence>
<accession>A0AAW1TJE1</accession>
<name>A0AAW1TJE1_9CUCU</name>
<feature type="region of interest" description="Disordered" evidence="1">
    <location>
        <begin position="56"/>
        <end position="79"/>
    </location>
</feature>
<feature type="compositionally biased region" description="Basic residues" evidence="1">
    <location>
        <begin position="61"/>
        <end position="72"/>
    </location>
</feature>
<evidence type="ECO:0000256" key="1">
    <source>
        <dbReference type="SAM" id="MobiDB-lite"/>
    </source>
</evidence>
<evidence type="ECO:0000313" key="2">
    <source>
        <dbReference type="EMBL" id="KAK9871046.1"/>
    </source>
</evidence>
<gene>
    <name evidence="2" type="ORF">WA026_010004</name>
</gene>
<reference evidence="2 3" key="1">
    <citation type="submission" date="2023-03" db="EMBL/GenBank/DDBJ databases">
        <title>Genome insight into feeding habits of ladybird beetles.</title>
        <authorList>
            <person name="Li H.-S."/>
            <person name="Huang Y.-H."/>
            <person name="Pang H."/>
        </authorList>
    </citation>
    <scope>NUCLEOTIDE SEQUENCE [LARGE SCALE GENOMIC DNA]</scope>
    <source>
        <strain evidence="2">SYSU_2023b</strain>
        <tissue evidence="2">Whole body</tissue>
    </source>
</reference>
<dbReference type="Proteomes" id="UP001431783">
    <property type="component" value="Unassembled WGS sequence"/>
</dbReference>
<keyword evidence="3" id="KW-1185">Reference proteome</keyword>
<comment type="caution">
    <text evidence="2">The sequence shown here is derived from an EMBL/GenBank/DDBJ whole genome shotgun (WGS) entry which is preliminary data.</text>
</comment>
<organism evidence="2 3">
    <name type="scientific">Henosepilachna vigintioctopunctata</name>
    <dbReference type="NCBI Taxonomy" id="420089"/>
    <lineage>
        <taxon>Eukaryota</taxon>
        <taxon>Metazoa</taxon>
        <taxon>Ecdysozoa</taxon>
        <taxon>Arthropoda</taxon>
        <taxon>Hexapoda</taxon>
        <taxon>Insecta</taxon>
        <taxon>Pterygota</taxon>
        <taxon>Neoptera</taxon>
        <taxon>Endopterygota</taxon>
        <taxon>Coleoptera</taxon>
        <taxon>Polyphaga</taxon>
        <taxon>Cucujiformia</taxon>
        <taxon>Coccinelloidea</taxon>
        <taxon>Coccinellidae</taxon>
        <taxon>Epilachninae</taxon>
        <taxon>Epilachnini</taxon>
        <taxon>Henosepilachna</taxon>
    </lineage>
</organism>